<accession>A0A091D192</accession>
<dbReference type="Proteomes" id="UP000028990">
    <property type="component" value="Unassembled WGS sequence"/>
</dbReference>
<gene>
    <name evidence="1" type="ORF">H920_14661</name>
</gene>
<dbReference type="AlphaFoldDB" id="A0A091D192"/>
<proteinExistence type="predicted"/>
<sequence length="120" mass="13162">MVPETWSLFFVLRFNISAANHSKPSSHGFTLPSSEDEQDEACAIAPCGGNPEPGGLTFGVEKFNQEGKQHSSFFACSAMMFGAMMFSTEAAEPRDKGLQRLELCDRLPSVKLTHVKHLLV</sequence>
<evidence type="ECO:0000313" key="1">
    <source>
        <dbReference type="EMBL" id="KFO23960.1"/>
    </source>
</evidence>
<dbReference type="EMBL" id="KN123681">
    <property type="protein sequence ID" value="KFO23960.1"/>
    <property type="molecule type" value="Genomic_DNA"/>
</dbReference>
<name>A0A091D192_FUKDA</name>
<protein>
    <submittedName>
        <fullName evidence="1">Uncharacterized protein</fullName>
    </submittedName>
</protein>
<keyword evidence="2" id="KW-1185">Reference proteome</keyword>
<organism evidence="1 2">
    <name type="scientific">Fukomys damarensis</name>
    <name type="common">Damaraland mole rat</name>
    <name type="synonym">Cryptomys damarensis</name>
    <dbReference type="NCBI Taxonomy" id="885580"/>
    <lineage>
        <taxon>Eukaryota</taxon>
        <taxon>Metazoa</taxon>
        <taxon>Chordata</taxon>
        <taxon>Craniata</taxon>
        <taxon>Vertebrata</taxon>
        <taxon>Euteleostomi</taxon>
        <taxon>Mammalia</taxon>
        <taxon>Eutheria</taxon>
        <taxon>Euarchontoglires</taxon>
        <taxon>Glires</taxon>
        <taxon>Rodentia</taxon>
        <taxon>Hystricomorpha</taxon>
        <taxon>Bathyergidae</taxon>
        <taxon>Fukomys</taxon>
    </lineage>
</organism>
<reference evidence="1 2" key="1">
    <citation type="submission" date="2013-11" db="EMBL/GenBank/DDBJ databases">
        <title>The Damaraland mole rat (Fukomys damarensis) genome and evolution of African mole rats.</title>
        <authorList>
            <person name="Gladyshev V.N."/>
            <person name="Fang X."/>
        </authorList>
    </citation>
    <scope>NUCLEOTIDE SEQUENCE [LARGE SCALE GENOMIC DNA]</scope>
    <source>
        <tissue evidence="1">Liver</tissue>
    </source>
</reference>
<evidence type="ECO:0000313" key="2">
    <source>
        <dbReference type="Proteomes" id="UP000028990"/>
    </source>
</evidence>